<feature type="transmembrane region" description="Helical" evidence="1">
    <location>
        <begin position="348"/>
        <end position="371"/>
    </location>
</feature>
<feature type="transmembrane region" description="Helical" evidence="1">
    <location>
        <begin position="155"/>
        <end position="177"/>
    </location>
</feature>
<gene>
    <name evidence="3" type="ORF">BN1326_150089</name>
</gene>
<evidence type="ECO:0000313" key="4">
    <source>
        <dbReference type="Proteomes" id="UP000236509"/>
    </source>
</evidence>
<comment type="caution">
    <text evidence="3">The sequence shown here is derived from an EMBL/GenBank/DDBJ whole genome shotgun (WGS) entry which is preliminary data.</text>
</comment>
<dbReference type="InterPro" id="IPR011642">
    <property type="entry name" value="Gate_dom"/>
</dbReference>
<feature type="transmembrane region" description="Helical" evidence="1">
    <location>
        <begin position="428"/>
        <end position="450"/>
    </location>
</feature>
<feature type="transmembrane region" description="Helical" evidence="1">
    <location>
        <begin position="263"/>
        <end position="282"/>
    </location>
</feature>
<dbReference type="Proteomes" id="UP000236509">
    <property type="component" value="Unassembled WGS sequence"/>
</dbReference>
<dbReference type="Pfam" id="PF07670">
    <property type="entry name" value="Gate"/>
    <property type="match status" value="2"/>
</dbReference>
<proteinExistence type="predicted"/>
<sequence>MLRSVMHMLEVKYDMRTGHYTPIPNEPHYLVISHADKLTATEKAKLRLLIIKQKLDISLAESVVSSPIASKHAIEQLTLFQKERQHLRPKISATFLAWMLIFLMFALPIYIAYQFSDWFQNQYVSTWIEYLTQTTLLNHDILQHILFGDYGVLSLGTYSLVWALPVVILISLSTAVIDQTGLKSWMIWAIEPSMLQIGLQGNDIVPLLEGFGCNAAAISQAAHQCHACSKTQCMSLISFGSSCSYQIGATLSIFSVAGKSWLFMPYLILVLLGGILHNRIWLKKNEQQHSIPMPYDRKLHMPNLRQMVLQMWQNVQMFIAQALPIFITICLIVSILSLTPILNVVSQVFTPVLSLLGISSELSPGILFSMIRKDGMLLFNMQQGSVLKELTVIQLLLLVFFSSTFTACSVTMTMLLKHLGGKSALKLIGKQMVTSLVLIISIGLISKVIMMAF</sequence>
<dbReference type="GO" id="GO:0005886">
    <property type="term" value="C:plasma membrane"/>
    <property type="evidence" value="ECO:0007669"/>
    <property type="project" value="TreeGrafter"/>
</dbReference>
<dbReference type="InterPro" id="IPR050860">
    <property type="entry name" value="FeoB_GTPase"/>
</dbReference>
<feature type="transmembrane region" description="Helical" evidence="1">
    <location>
        <begin position="392"/>
        <end position="416"/>
    </location>
</feature>
<accession>A0A7U7PX02</accession>
<keyword evidence="1" id="KW-0812">Transmembrane</keyword>
<organism evidence="3 4">
    <name type="scientific">Staphylococcus argenteus</name>
    <dbReference type="NCBI Taxonomy" id="985002"/>
    <lineage>
        <taxon>Bacteria</taxon>
        <taxon>Bacillati</taxon>
        <taxon>Bacillota</taxon>
        <taxon>Bacilli</taxon>
        <taxon>Bacillales</taxon>
        <taxon>Staphylococcaceae</taxon>
        <taxon>Staphylococcus</taxon>
    </lineage>
</organism>
<protein>
    <submittedName>
        <fullName evidence="3">Putative membrane protein</fullName>
    </submittedName>
</protein>
<name>A0A7U7PX02_9STAP</name>
<evidence type="ECO:0000259" key="2">
    <source>
        <dbReference type="Pfam" id="PF07670"/>
    </source>
</evidence>
<dbReference type="EMBL" id="CVOU01000007">
    <property type="protein sequence ID" value="CRI17836.1"/>
    <property type="molecule type" value="Genomic_DNA"/>
</dbReference>
<dbReference type="PANTHER" id="PTHR43185">
    <property type="entry name" value="FERROUS IRON TRANSPORT PROTEIN B"/>
    <property type="match status" value="1"/>
</dbReference>
<feature type="transmembrane region" description="Helical" evidence="1">
    <location>
        <begin position="91"/>
        <end position="113"/>
    </location>
</feature>
<feature type="transmembrane region" description="Helical" evidence="1">
    <location>
        <begin position="315"/>
        <end position="336"/>
    </location>
</feature>
<dbReference type="PANTHER" id="PTHR43185:SF1">
    <property type="entry name" value="FE(2+) TRANSPORTER FEOB"/>
    <property type="match status" value="1"/>
</dbReference>
<feature type="domain" description="Nucleoside transporter/FeoB GTPase Gate" evidence="2">
    <location>
        <begin position="161"/>
        <end position="254"/>
    </location>
</feature>
<keyword evidence="1" id="KW-1133">Transmembrane helix</keyword>
<evidence type="ECO:0000256" key="1">
    <source>
        <dbReference type="SAM" id="Phobius"/>
    </source>
</evidence>
<keyword evidence="1" id="KW-0472">Membrane</keyword>
<dbReference type="GO" id="GO:0015093">
    <property type="term" value="F:ferrous iron transmembrane transporter activity"/>
    <property type="evidence" value="ECO:0007669"/>
    <property type="project" value="TreeGrafter"/>
</dbReference>
<feature type="transmembrane region" description="Helical" evidence="1">
    <location>
        <begin position="236"/>
        <end position="257"/>
    </location>
</feature>
<feature type="domain" description="Nucleoside transporter/FeoB GTPase Gate" evidence="2">
    <location>
        <begin position="321"/>
        <end position="420"/>
    </location>
</feature>
<keyword evidence="4" id="KW-1185">Reference proteome</keyword>
<reference evidence="3 4" key="1">
    <citation type="submission" date="2015-04" db="EMBL/GenBank/DDBJ databases">
        <authorList>
            <person name="Cao L."/>
            <person name="Gao C.H."/>
        </authorList>
    </citation>
    <scope>NUCLEOTIDE SEQUENCE [LARGE SCALE GENOMIC DNA]</scope>
    <source>
        <strain evidence="3 4">SH3</strain>
    </source>
</reference>
<dbReference type="AlphaFoldDB" id="A0A7U7PX02"/>
<evidence type="ECO:0000313" key="3">
    <source>
        <dbReference type="EMBL" id="CRI17836.1"/>
    </source>
</evidence>